<keyword evidence="3" id="KW-1185">Reference proteome</keyword>
<keyword evidence="1" id="KW-0472">Membrane</keyword>
<feature type="transmembrane region" description="Helical" evidence="1">
    <location>
        <begin position="77"/>
        <end position="99"/>
    </location>
</feature>
<protein>
    <submittedName>
        <fullName evidence="2">Uncharacterized protein</fullName>
    </submittedName>
</protein>
<dbReference type="EMBL" id="CAJZAH010000002">
    <property type="protein sequence ID" value="CAG9171689.1"/>
    <property type="molecule type" value="Genomic_DNA"/>
</dbReference>
<keyword evidence="1" id="KW-0812">Transmembrane</keyword>
<gene>
    <name evidence="2" type="ORF">LMG21510_01755</name>
</gene>
<evidence type="ECO:0000313" key="2">
    <source>
        <dbReference type="EMBL" id="CAG9171689.1"/>
    </source>
</evidence>
<evidence type="ECO:0000313" key="3">
    <source>
        <dbReference type="Proteomes" id="UP000721236"/>
    </source>
</evidence>
<dbReference type="RefSeq" id="WP_224041176.1">
    <property type="nucleotide sequence ID" value="NZ_CAJZAH010000002.1"/>
</dbReference>
<organism evidence="2 3">
    <name type="scientific">Cupriavidus respiraculi</name>
    <dbReference type="NCBI Taxonomy" id="195930"/>
    <lineage>
        <taxon>Bacteria</taxon>
        <taxon>Pseudomonadati</taxon>
        <taxon>Pseudomonadota</taxon>
        <taxon>Betaproteobacteria</taxon>
        <taxon>Burkholderiales</taxon>
        <taxon>Burkholderiaceae</taxon>
        <taxon>Cupriavidus</taxon>
    </lineage>
</organism>
<keyword evidence="1" id="KW-1133">Transmembrane helix</keyword>
<sequence length="112" mass="11997">MIANDGFVNAGRSATRADAESAVPGQAPKERHRWAASHWWQAGVYCSGPAIFLWIAARLPEDMLVHLFRGGPNMPAVLNNLGDALFFCGWAISGILLWASCRSAAARGNTAS</sequence>
<accession>A0ABM8WW39</accession>
<comment type="caution">
    <text evidence="2">The sequence shown here is derived from an EMBL/GenBank/DDBJ whole genome shotgun (WGS) entry which is preliminary data.</text>
</comment>
<name>A0ABM8WW39_9BURK</name>
<reference evidence="2 3" key="1">
    <citation type="submission" date="2021-08" db="EMBL/GenBank/DDBJ databases">
        <authorList>
            <person name="Peeters C."/>
        </authorList>
    </citation>
    <scope>NUCLEOTIDE SEQUENCE [LARGE SCALE GENOMIC DNA]</scope>
    <source>
        <strain evidence="2 3">LMG 21510</strain>
    </source>
</reference>
<proteinExistence type="predicted"/>
<feature type="transmembrane region" description="Helical" evidence="1">
    <location>
        <begin position="39"/>
        <end position="57"/>
    </location>
</feature>
<evidence type="ECO:0000256" key="1">
    <source>
        <dbReference type="SAM" id="Phobius"/>
    </source>
</evidence>
<dbReference type="Proteomes" id="UP000721236">
    <property type="component" value="Unassembled WGS sequence"/>
</dbReference>